<evidence type="ECO:0000313" key="6">
    <source>
        <dbReference type="EMBL" id="MET7027933.1"/>
    </source>
</evidence>
<feature type="domain" description="Rieske" evidence="5">
    <location>
        <begin position="47"/>
        <end position="147"/>
    </location>
</feature>
<accession>A0ABV2TRQ2</accession>
<dbReference type="RefSeq" id="WP_354616813.1">
    <property type="nucleotide sequence ID" value="NZ_JBEWYP010000001.1"/>
</dbReference>
<comment type="caution">
    <text evidence="6">The sequence shown here is derived from an EMBL/GenBank/DDBJ whole genome shotgun (WGS) entry which is preliminary data.</text>
</comment>
<proteinExistence type="predicted"/>
<evidence type="ECO:0000256" key="1">
    <source>
        <dbReference type="ARBA" id="ARBA00022714"/>
    </source>
</evidence>
<protein>
    <submittedName>
        <fullName evidence="6">Rieske (2Fe-2S) protein</fullName>
    </submittedName>
</protein>
<dbReference type="InterPro" id="IPR017941">
    <property type="entry name" value="Rieske_2Fe-2S"/>
</dbReference>
<evidence type="ECO:0000256" key="2">
    <source>
        <dbReference type="ARBA" id="ARBA00022723"/>
    </source>
</evidence>
<evidence type="ECO:0000259" key="5">
    <source>
        <dbReference type="PROSITE" id="PS51296"/>
    </source>
</evidence>
<dbReference type="SUPFAM" id="SSF50022">
    <property type="entry name" value="ISP domain"/>
    <property type="match status" value="1"/>
</dbReference>
<dbReference type="Proteomes" id="UP001549773">
    <property type="component" value="Unassembled WGS sequence"/>
</dbReference>
<reference evidence="6 7" key="1">
    <citation type="submission" date="2024-07" db="EMBL/GenBank/DDBJ databases">
        <title>The genome sequence of type strain Sediminicola luteus GDMCC 1.2596T.</title>
        <authorList>
            <person name="Liu Y."/>
        </authorList>
    </citation>
    <scope>NUCLEOTIDE SEQUENCE [LARGE SCALE GENOMIC DNA]</scope>
    <source>
        <strain evidence="6 7">GDMCC 1.2596</strain>
    </source>
</reference>
<organism evidence="6 7">
    <name type="scientific">Sediminicola luteus</name>
    <dbReference type="NCBI Taxonomy" id="319238"/>
    <lineage>
        <taxon>Bacteria</taxon>
        <taxon>Pseudomonadati</taxon>
        <taxon>Bacteroidota</taxon>
        <taxon>Flavobacteriia</taxon>
        <taxon>Flavobacteriales</taxon>
        <taxon>Flavobacteriaceae</taxon>
        <taxon>Sediminicola</taxon>
    </lineage>
</organism>
<dbReference type="InterPro" id="IPR036922">
    <property type="entry name" value="Rieske_2Fe-2S_sf"/>
</dbReference>
<dbReference type="Gene3D" id="2.102.10.10">
    <property type="entry name" value="Rieske [2Fe-2S] iron-sulphur domain"/>
    <property type="match status" value="1"/>
</dbReference>
<gene>
    <name evidence="6" type="ORF">ABXZ32_00915</name>
</gene>
<keyword evidence="2" id="KW-0479">Metal-binding</keyword>
<evidence type="ECO:0000313" key="7">
    <source>
        <dbReference type="Proteomes" id="UP001549773"/>
    </source>
</evidence>
<keyword evidence="7" id="KW-1185">Reference proteome</keyword>
<sequence>MRREEFINSMGAGVLLVCSGSCMLASCSSGDESPTVDPPGNGGGPTMVSIAISSIANIGDQTKKSSILFFRIGSGNTPSDFVATEAVCPHQGGSLVWEQNNGIIECQLHFAQYTPNGAIVQGPQNTTGNTRELKVYPITISGDTLTATLS</sequence>
<dbReference type="CDD" id="cd03467">
    <property type="entry name" value="Rieske"/>
    <property type="match status" value="1"/>
</dbReference>
<dbReference type="PROSITE" id="PS51296">
    <property type="entry name" value="RIESKE"/>
    <property type="match status" value="1"/>
</dbReference>
<keyword evidence="3" id="KW-0408">Iron</keyword>
<dbReference type="PROSITE" id="PS51257">
    <property type="entry name" value="PROKAR_LIPOPROTEIN"/>
    <property type="match status" value="1"/>
</dbReference>
<evidence type="ECO:0000256" key="3">
    <source>
        <dbReference type="ARBA" id="ARBA00023004"/>
    </source>
</evidence>
<evidence type="ECO:0000256" key="4">
    <source>
        <dbReference type="ARBA" id="ARBA00023014"/>
    </source>
</evidence>
<name>A0ABV2TRQ2_9FLAO</name>
<keyword evidence="4" id="KW-0411">Iron-sulfur</keyword>
<dbReference type="EMBL" id="JBEWYP010000001">
    <property type="protein sequence ID" value="MET7027933.1"/>
    <property type="molecule type" value="Genomic_DNA"/>
</dbReference>
<dbReference type="Pfam" id="PF00355">
    <property type="entry name" value="Rieske"/>
    <property type="match status" value="1"/>
</dbReference>
<keyword evidence="1" id="KW-0001">2Fe-2S</keyword>